<dbReference type="InterPro" id="IPR036047">
    <property type="entry name" value="F-box-like_dom_sf"/>
</dbReference>
<dbReference type="InterPro" id="IPR032675">
    <property type="entry name" value="LRR_dom_sf"/>
</dbReference>
<organism evidence="1 2">
    <name type="scientific">Auricularia subglabra (strain TFB-10046 / SS5)</name>
    <name type="common">White-rot fungus</name>
    <name type="synonym">Auricularia delicata (strain TFB10046)</name>
    <dbReference type="NCBI Taxonomy" id="717982"/>
    <lineage>
        <taxon>Eukaryota</taxon>
        <taxon>Fungi</taxon>
        <taxon>Dikarya</taxon>
        <taxon>Basidiomycota</taxon>
        <taxon>Agaricomycotina</taxon>
        <taxon>Agaricomycetes</taxon>
        <taxon>Auriculariales</taxon>
        <taxon>Auriculariaceae</taxon>
        <taxon>Auricularia</taxon>
    </lineage>
</organism>
<evidence type="ECO:0000313" key="1">
    <source>
        <dbReference type="EMBL" id="EJD38111.1"/>
    </source>
</evidence>
<protein>
    <recommendedName>
        <fullName evidence="3">F-box domain-containing protein</fullName>
    </recommendedName>
</protein>
<dbReference type="OrthoDB" id="3258311at2759"/>
<keyword evidence="2" id="KW-1185">Reference proteome</keyword>
<dbReference type="EMBL" id="JH687830">
    <property type="protein sequence ID" value="EJD38111.1"/>
    <property type="molecule type" value="Genomic_DNA"/>
</dbReference>
<name>J0WWZ2_AURST</name>
<dbReference type="SUPFAM" id="SSF52047">
    <property type="entry name" value="RNI-like"/>
    <property type="match status" value="1"/>
</dbReference>
<gene>
    <name evidence="1" type="ORF">AURDEDRAFT_172870</name>
</gene>
<accession>J0WWZ2</accession>
<evidence type="ECO:0000313" key="2">
    <source>
        <dbReference type="Proteomes" id="UP000006514"/>
    </source>
</evidence>
<dbReference type="KEGG" id="adl:AURDEDRAFT_172870"/>
<proteinExistence type="predicted"/>
<dbReference type="AlphaFoldDB" id="J0WWZ2"/>
<evidence type="ECO:0008006" key="3">
    <source>
        <dbReference type="Google" id="ProtNLM"/>
    </source>
</evidence>
<sequence length="617" mass="70899">MPPFTLEEPKELDFLESVSGFHSGYLSILTRARTMEFYEEVATRFKNMLTSLEGMRDWITDDRIIDGAYFSIEKGHIDDLYEPFGLEASYPFHNLVCRISLAYQAVRAHLAPHLQSLFLSDFPVELLYLVISFVADSDIPALANTCKGLRLLCGQDRRLHKRLFFRMRYSMEPLHISFPPLQEDLYLDIIEHMETARRRVSSSMRALANAAVYTANIRYISWDNEWDHKWPSHVSRYLLLPPPTDTQIFEPLYNHIVNAIAQLPVQHVRFVSLAISRRILDHIARHPRVTRLTIERYTSSPSLLEVPSLAPKLLNVTFLAIGFHGDQYTHRTQWRLITMFPALRHLYAYTCDVTDVAIRYPIMYGSMFHIHSLETLHIQGSSRYVEALTRWISLASAVSEVFVPGRLQRFKLQTRKAVPYDEARHLVTTLAACHPNIRILVLEGLDHVYPDFVGFIARSFSSLQGLSIVRYKTGSQTTSRVCDWNEAIFKYAEMMCPAKSLRHLEINTLWPSPVLSPRLLAVLYKTLHCRNPLTEETGWERLAGGGVCDVTSIALPFATHCPSTETFAIRCGECFFSCRIHHPADGKTTFSDVRSVNKHDRFESWNPKPGSTWDCDD</sequence>
<dbReference type="SUPFAM" id="SSF81383">
    <property type="entry name" value="F-box domain"/>
    <property type="match status" value="1"/>
</dbReference>
<reference evidence="2" key="1">
    <citation type="journal article" date="2012" name="Science">
        <title>The Paleozoic origin of enzymatic lignin decomposition reconstructed from 31 fungal genomes.</title>
        <authorList>
            <person name="Floudas D."/>
            <person name="Binder M."/>
            <person name="Riley R."/>
            <person name="Barry K."/>
            <person name="Blanchette R.A."/>
            <person name="Henrissat B."/>
            <person name="Martinez A.T."/>
            <person name="Otillar R."/>
            <person name="Spatafora J.W."/>
            <person name="Yadav J.S."/>
            <person name="Aerts A."/>
            <person name="Benoit I."/>
            <person name="Boyd A."/>
            <person name="Carlson A."/>
            <person name="Copeland A."/>
            <person name="Coutinho P.M."/>
            <person name="de Vries R.P."/>
            <person name="Ferreira P."/>
            <person name="Findley K."/>
            <person name="Foster B."/>
            <person name="Gaskell J."/>
            <person name="Glotzer D."/>
            <person name="Gorecki P."/>
            <person name="Heitman J."/>
            <person name="Hesse C."/>
            <person name="Hori C."/>
            <person name="Igarashi K."/>
            <person name="Jurgens J.A."/>
            <person name="Kallen N."/>
            <person name="Kersten P."/>
            <person name="Kohler A."/>
            <person name="Kuees U."/>
            <person name="Kumar T.K.A."/>
            <person name="Kuo A."/>
            <person name="LaButti K."/>
            <person name="Larrondo L.F."/>
            <person name="Lindquist E."/>
            <person name="Ling A."/>
            <person name="Lombard V."/>
            <person name="Lucas S."/>
            <person name="Lundell T."/>
            <person name="Martin R."/>
            <person name="McLaughlin D.J."/>
            <person name="Morgenstern I."/>
            <person name="Morin E."/>
            <person name="Murat C."/>
            <person name="Nagy L.G."/>
            <person name="Nolan M."/>
            <person name="Ohm R.A."/>
            <person name="Patyshakuliyeva A."/>
            <person name="Rokas A."/>
            <person name="Ruiz-Duenas F.J."/>
            <person name="Sabat G."/>
            <person name="Salamov A."/>
            <person name="Samejima M."/>
            <person name="Schmutz J."/>
            <person name="Slot J.C."/>
            <person name="St John F."/>
            <person name="Stenlid J."/>
            <person name="Sun H."/>
            <person name="Sun S."/>
            <person name="Syed K."/>
            <person name="Tsang A."/>
            <person name="Wiebenga A."/>
            <person name="Young D."/>
            <person name="Pisabarro A."/>
            <person name="Eastwood D.C."/>
            <person name="Martin F."/>
            <person name="Cullen D."/>
            <person name="Grigoriev I.V."/>
            <person name="Hibbett D.S."/>
        </authorList>
    </citation>
    <scope>NUCLEOTIDE SEQUENCE [LARGE SCALE GENOMIC DNA]</scope>
    <source>
        <strain evidence="2">TFB10046</strain>
    </source>
</reference>
<dbReference type="Proteomes" id="UP000006514">
    <property type="component" value="Unassembled WGS sequence"/>
</dbReference>
<dbReference type="InParanoid" id="J0WWZ2"/>
<dbReference type="Gene3D" id="3.80.10.10">
    <property type="entry name" value="Ribonuclease Inhibitor"/>
    <property type="match status" value="1"/>
</dbReference>